<dbReference type="PANTHER" id="PTHR32234">
    <property type="entry name" value="THIOL:DISULFIDE INTERCHANGE PROTEIN DSBD"/>
    <property type="match status" value="1"/>
</dbReference>
<keyword evidence="1" id="KW-0732">Signal</keyword>
<dbReference type="CDD" id="cd02953">
    <property type="entry name" value="DsbDgamma"/>
    <property type="match status" value="1"/>
</dbReference>
<reference evidence="3 4" key="1">
    <citation type="journal article" date="2016" name="J. Microbiol.">
        <title>Dankookia rubra gen. nov., sp. nov., an alphaproteobacterium isolated from sediment of a shallow stream.</title>
        <authorList>
            <person name="Kim W.H."/>
            <person name="Kim D.H."/>
            <person name="Kang K."/>
            <person name="Ahn T.Y."/>
        </authorList>
    </citation>
    <scope>NUCLEOTIDE SEQUENCE [LARGE SCALE GENOMIC DNA]</scope>
    <source>
        <strain evidence="3 4">JCM30602</strain>
    </source>
</reference>
<gene>
    <name evidence="3" type="ORF">E2C06_16570</name>
</gene>
<dbReference type="InterPro" id="IPR035671">
    <property type="entry name" value="DsbD_gamma"/>
</dbReference>
<dbReference type="AlphaFoldDB" id="A0A4R5QEC8"/>
<protein>
    <submittedName>
        <fullName evidence="3">Cytochrome C biogenesis protein</fullName>
    </submittedName>
</protein>
<evidence type="ECO:0000313" key="3">
    <source>
        <dbReference type="EMBL" id="TDH61562.1"/>
    </source>
</evidence>
<organism evidence="3 4">
    <name type="scientific">Dankookia rubra</name>
    <dbReference type="NCBI Taxonomy" id="1442381"/>
    <lineage>
        <taxon>Bacteria</taxon>
        <taxon>Pseudomonadati</taxon>
        <taxon>Pseudomonadota</taxon>
        <taxon>Alphaproteobacteria</taxon>
        <taxon>Acetobacterales</taxon>
        <taxon>Roseomonadaceae</taxon>
        <taxon>Dankookia</taxon>
    </lineage>
</organism>
<name>A0A4R5QEC8_9PROT</name>
<feature type="domain" description="Thioredoxin" evidence="2">
    <location>
        <begin position="15"/>
        <end position="142"/>
    </location>
</feature>
<dbReference type="Pfam" id="PF13899">
    <property type="entry name" value="Thioredoxin_7"/>
    <property type="match status" value="1"/>
</dbReference>
<proteinExistence type="predicted"/>
<accession>A0A4R5QEC8</accession>
<sequence length="142" mass="14546">RALAAAAAIAALALLPALATAPPAARAEAGVEPWSAARVAALQTEGRPVFVNLTAAWCITCKVNEQLVLRTAPVQAAFAARNLVYLKGDWTNGDAAIGALLRENGREGVPLYLVYPAGGGEPAVLPQVLTEGIVLRALDPGA</sequence>
<dbReference type="PROSITE" id="PS51352">
    <property type="entry name" value="THIOREDOXIN_2"/>
    <property type="match status" value="1"/>
</dbReference>
<dbReference type="PANTHER" id="PTHR32234:SF3">
    <property type="entry name" value="SUPPRESSION OF COPPER SENSITIVITY PROTEIN"/>
    <property type="match status" value="1"/>
</dbReference>
<dbReference type="Proteomes" id="UP000295096">
    <property type="component" value="Unassembled WGS sequence"/>
</dbReference>
<evidence type="ECO:0000256" key="1">
    <source>
        <dbReference type="SAM" id="SignalP"/>
    </source>
</evidence>
<dbReference type="InterPro" id="IPR036249">
    <property type="entry name" value="Thioredoxin-like_sf"/>
</dbReference>
<feature type="non-terminal residue" evidence="3">
    <location>
        <position position="1"/>
    </location>
</feature>
<dbReference type="InterPro" id="IPR013766">
    <property type="entry name" value="Thioredoxin_domain"/>
</dbReference>
<dbReference type="Gene3D" id="3.40.30.10">
    <property type="entry name" value="Glutaredoxin"/>
    <property type="match status" value="1"/>
</dbReference>
<dbReference type="GO" id="GO:0015035">
    <property type="term" value="F:protein-disulfide reductase activity"/>
    <property type="evidence" value="ECO:0007669"/>
    <property type="project" value="TreeGrafter"/>
</dbReference>
<dbReference type="GO" id="GO:0045454">
    <property type="term" value="P:cell redox homeostasis"/>
    <property type="evidence" value="ECO:0007669"/>
    <property type="project" value="TreeGrafter"/>
</dbReference>
<dbReference type="RefSeq" id="WP_193560468.1">
    <property type="nucleotide sequence ID" value="NZ_SMSJ01000020.1"/>
</dbReference>
<keyword evidence="4" id="KW-1185">Reference proteome</keyword>
<dbReference type="EMBL" id="SMSJ01000020">
    <property type="protein sequence ID" value="TDH61562.1"/>
    <property type="molecule type" value="Genomic_DNA"/>
</dbReference>
<evidence type="ECO:0000259" key="2">
    <source>
        <dbReference type="PROSITE" id="PS51352"/>
    </source>
</evidence>
<evidence type="ECO:0000313" key="4">
    <source>
        <dbReference type="Proteomes" id="UP000295096"/>
    </source>
</evidence>
<feature type="signal peptide" evidence="1">
    <location>
        <begin position="1"/>
        <end position="19"/>
    </location>
</feature>
<dbReference type="SUPFAM" id="SSF52833">
    <property type="entry name" value="Thioredoxin-like"/>
    <property type="match status" value="1"/>
</dbReference>
<comment type="caution">
    <text evidence="3">The sequence shown here is derived from an EMBL/GenBank/DDBJ whole genome shotgun (WGS) entry which is preliminary data.</text>
</comment>
<feature type="chain" id="PRO_5020464064" evidence="1">
    <location>
        <begin position="20"/>
        <end position="142"/>
    </location>
</feature>